<sequence length="121" mass="13707">MTETLGKRIRDARVELKQTLRGLARELGLSPSYLNDIEFDRRIPSQEVLVKIAAELGLKLDDLLAAAGRVGITKDDEQYIRETPSAGVLFRRVASDRLTENQLKSLLEQVDRITKDDDVER</sequence>
<dbReference type="Proteomes" id="UP000193622">
    <property type="component" value="Unassembled WGS sequence"/>
</dbReference>
<evidence type="ECO:0000256" key="1">
    <source>
        <dbReference type="ARBA" id="ARBA00023125"/>
    </source>
</evidence>
<dbReference type="AlphaFoldDB" id="A0A1X1WZI0"/>
<dbReference type="InterPro" id="IPR050807">
    <property type="entry name" value="TransReg_Diox_bact_type"/>
</dbReference>
<dbReference type="PANTHER" id="PTHR46797:SF1">
    <property type="entry name" value="METHYLPHOSPHONATE SYNTHASE"/>
    <property type="match status" value="1"/>
</dbReference>
<dbReference type="PROSITE" id="PS50943">
    <property type="entry name" value="HTH_CROC1"/>
    <property type="match status" value="1"/>
</dbReference>
<dbReference type="Gene3D" id="1.10.260.40">
    <property type="entry name" value="lambda repressor-like DNA-binding domains"/>
    <property type="match status" value="1"/>
</dbReference>
<reference evidence="3 4" key="1">
    <citation type="submission" date="2016-01" db="EMBL/GenBank/DDBJ databases">
        <title>The new phylogeny of the genus Mycobacterium.</title>
        <authorList>
            <person name="Tarcisio F."/>
            <person name="Conor M."/>
            <person name="Antonella G."/>
            <person name="Elisabetta G."/>
            <person name="Giulia F.S."/>
            <person name="Sara T."/>
            <person name="Anna F."/>
            <person name="Clotilde B."/>
            <person name="Roberto B."/>
            <person name="Veronica D.S."/>
            <person name="Fabio R."/>
            <person name="Monica P."/>
            <person name="Olivier J."/>
            <person name="Enrico T."/>
            <person name="Nicola S."/>
        </authorList>
    </citation>
    <scope>NUCLEOTIDE SEQUENCE [LARGE SCALE GENOMIC DNA]</scope>
    <source>
        <strain evidence="3 4">DSM 45541</strain>
    </source>
</reference>
<gene>
    <name evidence="3" type="ORF">AWC12_03085</name>
</gene>
<dbReference type="SMART" id="SM00530">
    <property type="entry name" value="HTH_XRE"/>
    <property type="match status" value="1"/>
</dbReference>
<dbReference type="RefSeq" id="WP_085172024.1">
    <property type="nucleotide sequence ID" value="NZ_LQPC01000011.1"/>
</dbReference>
<dbReference type="Pfam" id="PF01381">
    <property type="entry name" value="HTH_3"/>
    <property type="match status" value="1"/>
</dbReference>
<protein>
    <recommendedName>
        <fullName evidence="2">HTH cro/C1-type domain-containing protein</fullName>
    </recommendedName>
</protein>
<keyword evidence="1" id="KW-0238">DNA-binding</keyword>
<organism evidence="3 4">
    <name type="scientific">Mycolicibacterium iranicum</name>
    <name type="common">Mycobacterium iranicum</name>
    <dbReference type="NCBI Taxonomy" id="912594"/>
    <lineage>
        <taxon>Bacteria</taxon>
        <taxon>Bacillati</taxon>
        <taxon>Actinomycetota</taxon>
        <taxon>Actinomycetes</taxon>
        <taxon>Mycobacteriales</taxon>
        <taxon>Mycobacteriaceae</taxon>
        <taxon>Mycolicibacterium</taxon>
    </lineage>
</organism>
<dbReference type="InterPro" id="IPR001387">
    <property type="entry name" value="Cro/C1-type_HTH"/>
</dbReference>
<dbReference type="PANTHER" id="PTHR46797">
    <property type="entry name" value="HTH-TYPE TRANSCRIPTIONAL REGULATOR"/>
    <property type="match status" value="1"/>
</dbReference>
<comment type="caution">
    <text evidence="3">The sequence shown here is derived from an EMBL/GenBank/DDBJ whole genome shotgun (WGS) entry which is preliminary data.</text>
</comment>
<evidence type="ECO:0000313" key="3">
    <source>
        <dbReference type="EMBL" id="ORV92045.1"/>
    </source>
</evidence>
<accession>A0A1X1WZI0</accession>
<dbReference type="SUPFAM" id="SSF47413">
    <property type="entry name" value="lambda repressor-like DNA-binding domains"/>
    <property type="match status" value="1"/>
</dbReference>
<name>A0A1X1WZI0_MYCIR</name>
<dbReference type="GO" id="GO:0003700">
    <property type="term" value="F:DNA-binding transcription factor activity"/>
    <property type="evidence" value="ECO:0007669"/>
    <property type="project" value="TreeGrafter"/>
</dbReference>
<dbReference type="GO" id="GO:0005829">
    <property type="term" value="C:cytosol"/>
    <property type="evidence" value="ECO:0007669"/>
    <property type="project" value="TreeGrafter"/>
</dbReference>
<dbReference type="CDD" id="cd00093">
    <property type="entry name" value="HTH_XRE"/>
    <property type="match status" value="1"/>
</dbReference>
<dbReference type="EMBL" id="LQPC01000011">
    <property type="protein sequence ID" value="ORV92045.1"/>
    <property type="molecule type" value="Genomic_DNA"/>
</dbReference>
<dbReference type="InterPro" id="IPR010982">
    <property type="entry name" value="Lambda_DNA-bd_dom_sf"/>
</dbReference>
<proteinExistence type="predicted"/>
<evidence type="ECO:0000259" key="2">
    <source>
        <dbReference type="PROSITE" id="PS50943"/>
    </source>
</evidence>
<dbReference type="GO" id="GO:0003677">
    <property type="term" value="F:DNA binding"/>
    <property type="evidence" value="ECO:0007669"/>
    <property type="project" value="UniProtKB-KW"/>
</dbReference>
<feature type="domain" description="HTH cro/C1-type" evidence="2">
    <location>
        <begin position="9"/>
        <end position="63"/>
    </location>
</feature>
<evidence type="ECO:0000313" key="4">
    <source>
        <dbReference type="Proteomes" id="UP000193622"/>
    </source>
</evidence>